<dbReference type="GO" id="GO:0038023">
    <property type="term" value="F:signaling receptor activity"/>
    <property type="evidence" value="ECO:0007669"/>
    <property type="project" value="InterPro"/>
</dbReference>
<evidence type="ECO:0000313" key="21">
    <source>
        <dbReference type="EMBL" id="PWF23770.1"/>
    </source>
</evidence>
<evidence type="ECO:0000259" key="20">
    <source>
        <dbReference type="Pfam" id="PF07715"/>
    </source>
</evidence>
<dbReference type="InterPro" id="IPR037066">
    <property type="entry name" value="Plug_dom_sf"/>
</dbReference>
<dbReference type="InterPro" id="IPR039426">
    <property type="entry name" value="TonB-dep_rcpt-like"/>
</dbReference>
<name>A0A2V1K4H9_9BURK</name>
<evidence type="ECO:0000256" key="1">
    <source>
        <dbReference type="ARBA" id="ARBA00004571"/>
    </source>
</evidence>
<dbReference type="GO" id="GO:0015344">
    <property type="term" value="F:siderophore uptake transmembrane transporter activity"/>
    <property type="evidence" value="ECO:0007669"/>
    <property type="project" value="TreeGrafter"/>
</dbReference>
<dbReference type="Pfam" id="PF00593">
    <property type="entry name" value="TonB_dep_Rec_b-barrel"/>
    <property type="match status" value="1"/>
</dbReference>
<keyword evidence="11 14" id="KW-0472">Membrane</keyword>
<evidence type="ECO:0000256" key="2">
    <source>
        <dbReference type="ARBA" id="ARBA00009810"/>
    </source>
</evidence>
<feature type="signal peptide" evidence="18">
    <location>
        <begin position="1"/>
        <end position="39"/>
    </location>
</feature>
<organism evidence="21 22">
    <name type="scientific">Corticimicrobacter populi</name>
    <dbReference type="NCBI Taxonomy" id="2175229"/>
    <lineage>
        <taxon>Bacteria</taxon>
        <taxon>Pseudomonadati</taxon>
        <taxon>Pseudomonadota</taxon>
        <taxon>Betaproteobacteria</taxon>
        <taxon>Burkholderiales</taxon>
        <taxon>Alcaligenaceae</taxon>
        <taxon>Corticimicrobacter</taxon>
    </lineage>
</organism>
<dbReference type="InterPro" id="IPR010917">
    <property type="entry name" value="TonB_rcpt_CS"/>
</dbReference>
<dbReference type="PANTHER" id="PTHR32552:SF74">
    <property type="entry name" value="HYDROXAMATE SIDEROPHORE RECEPTOR FHUE"/>
    <property type="match status" value="1"/>
</dbReference>
<evidence type="ECO:0000256" key="18">
    <source>
        <dbReference type="SAM" id="SignalP"/>
    </source>
</evidence>
<dbReference type="Gene3D" id="2.40.170.20">
    <property type="entry name" value="TonB-dependent receptor, beta-barrel domain"/>
    <property type="match status" value="1"/>
</dbReference>
<dbReference type="NCBIfam" id="TIGR01783">
    <property type="entry name" value="TonB-siderophor"/>
    <property type="match status" value="1"/>
</dbReference>
<keyword evidence="5" id="KW-0410">Iron transport</keyword>
<gene>
    <name evidence="21" type="ORF">DD235_05325</name>
</gene>
<dbReference type="PANTHER" id="PTHR32552">
    <property type="entry name" value="FERRICHROME IRON RECEPTOR-RELATED"/>
    <property type="match status" value="1"/>
</dbReference>
<evidence type="ECO:0000256" key="10">
    <source>
        <dbReference type="ARBA" id="ARBA00023077"/>
    </source>
</evidence>
<evidence type="ECO:0000259" key="19">
    <source>
        <dbReference type="Pfam" id="PF00593"/>
    </source>
</evidence>
<keyword evidence="9" id="KW-0406">Ion transport</keyword>
<evidence type="ECO:0000256" key="13">
    <source>
        <dbReference type="ARBA" id="ARBA00023237"/>
    </source>
</evidence>
<sequence>MHTDSRSGQAAPERMAWYSPVLFGTAGLLLATASSHAQAQQATSAEQTAPGVSTLSAIQIGGQVDAPTEDTHSYTVPDSNLSTGLNMSLKETPQSVSVVTRQQMDDQAMETIGDVLGSTTGITFTELDNGARTTYRARGFDITNYKVDGLATVGGSAFSGAGNSFNMDLYDHVGIVRGANGLLGGIGDPSATIDLVRKRPGREFGGSLTLRGGSWDKKNLVGDINVPWTEDGRIRSRLVVSAEDSDGFRDREKLERQGVLASVEMDVTERTQVGIGYQYEHSITRGASWGANVPIWFADGTETNFSRKFNPVADWSKTKREGHTLFASVDHRFENDWKVSANYAYTSRDDLNNMGVVKVNNGGVVWPHWSQDGSGAYLNAIHSESESENNAFAVDLSGPFNLFGRQHELLFGLNGSRLRETSYTFNGSNCSIDGMPGFRGGCQYRTELPVTDWRYWDGSEYGNYQTFRTGARNVTRTTLYGGYVAGRFELTDDLSLVAGLRRSEYKTYVDGYNASGARTGRSGENRARAWTPYYGLVYNLTPTYSVYASYTDVFTPQTQKDESGGTLKPITGASYEAGIKGEWLNGALNASLAAFRSKQEDVALRDGDRLTPDGAQAYVTGTGIKVKGFDAELAGALTPSWNVYLGYTYLDVENNDTAERPDPRHLLRLNTTYRLSGALAGLTVGGGVSWQGKTIGVPYPGRPDGNGGFDDSPVSLSGYALFNAMARYEINKNLSATLNVSNLFDKTYYRQYGFYNGLIYGEPRRVTLSLQAKF</sequence>
<dbReference type="PROSITE" id="PS01156">
    <property type="entry name" value="TONB_DEPENDENT_REC_2"/>
    <property type="match status" value="1"/>
</dbReference>
<dbReference type="InterPro" id="IPR010105">
    <property type="entry name" value="TonB_sidphr_rcpt"/>
</dbReference>
<keyword evidence="22" id="KW-1185">Reference proteome</keyword>
<evidence type="ECO:0000256" key="5">
    <source>
        <dbReference type="ARBA" id="ARBA00022496"/>
    </source>
</evidence>
<dbReference type="InterPro" id="IPR000531">
    <property type="entry name" value="Beta-barrel_TonB"/>
</dbReference>
<comment type="similarity">
    <text evidence="2 14 16">Belongs to the TonB-dependent receptor family.</text>
</comment>
<keyword evidence="12 21" id="KW-0675">Receptor</keyword>
<dbReference type="SUPFAM" id="SSF56935">
    <property type="entry name" value="Porins"/>
    <property type="match status" value="1"/>
</dbReference>
<evidence type="ECO:0000256" key="17">
    <source>
        <dbReference type="SAM" id="MobiDB-lite"/>
    </source>
</evidence>
<keyword evidence="3 14" id="KW-0813">Transport</keyword>
<dbReference type="FunFam" id="2.170.130.10:FF:000010">
    <property type="entry name" value="Ferripyoverdine receptor"/>
    <property type="match status" value="1"/>
</dbReference>
<evidence type="ECO:0000256" key="16">
    <source>
        <dbReference type="RuleBase" id="RU003357"/>
    </source>
</evidence>
<evidence type="ECO:0000256" key="3">
    <source>
        <dbReference type="ARBA" id="ARBA00022448"/>
    </source>
</evidence>
<feature type="short sequence motif" description="TonB C-terminal box" evidence="15">
    <location>
        <begin position="757"/>
        <end position="774"/>
    </location>
</feature>
<feature type="chain" id="PRO_5015873970" evidence="18">
    <location>
        <begin position="40"/>
        <end position="774"/>
    </location>
</feature>
<dbReference type="CDD" id="cd01347">
    <property type="entry name" value="ligand_gated_channel"/>
    <property type="match status" value="1"/>
</dbReference>
<feature type="compositionally biased region" description="Polar residues" evidence="17">
    <location>
        <begin position="73"/>
        <end position="86"/>
    </location>
</feature>
<evidence type="ECO:0000256" key="9">
    <source>
        <dbReference type="ARBA" id="ARBA00023065"/>
    </source>
</evidence>
<dbReference type="GO" id="GO:0009279">
    <property type="term" value="C:cell outer membrane"/>
    <property type="evidence" value="ECO:0007669"/>
    <property type="project" value="UniProtKB-SubCell"/>
</dbReference>
<keyword evidence="7 18" id="KW-0732">Signal</keyword>
<keyword evidence="4 14" id="KW-1134">Transmembrane beta strand</keyword>
<protein>
    <submittedName>
        <fullName evidence="21">TonB-dependent siderophore receptor</fullName>
    </submittedName>
</protein>
<dbReference type="EMBL" id="QETA01000002">
    <property type="protein sequence ID" value="PWF23770.1"/>
    <property type="molecule type" value="Genomic_DNA"/>
</dbReference>
<dbReference type="Proteomes" id="UP000245212">
    <property type="component" value="Unassembled WGS sequence"/>
</dbReference>
<comment type="caution">
    <text evidence="21">The sequence shown here is derived from an EMBL/GenBank/DDBJ whole genome shotgun (WGS) entry which is preliminary data.</text>
</comment>
<feature type="region of interest" description="Disordered" evidence="17">
    <location>
        <begin position="66"/>
        <end position="86"/>
    </location>
</feature>
<keyword evidence="8" id="KW-0408">Iron</keyword>
<dbReference type="InterPro" id="IPR036942">
    <property type="entry name" value="Beta-barrel_TonB_sf"/>
</dbReference>
<evidence type="ECO:0000256" key="4">
    <source>
        <dbReference type="ARBA" id="ARBA00022452"/>
    </source>
</evidence>
<reference evidence="22" key="1">
    <citation type="submission" date="2018-05" db="EMBL/GenBank/DDBJ databases">
        <authorList>
            <person name="Li Y."/>
        </authorList>
    </citation>
    <scope>NUCLEOTIDE SEQUENCE [LARGE SCALE GENOMIC DNA]</scope>
    <source>
        <strain evidence="22">3d-2-2</strain>
    </source>
</reference>
<dbReference type="PROSITE" id="PS52016">
    <property type="entry name" value="TONB_DEPENDENT_REC_3"/>
    <property type="match status" value="1"/>
</dbReference>
<keyword evidence="6 14" id="KW-0812">Transmembrane</keyword>
<evidence type="ECO:0000256" key="11">
    <source>
        <dbReference type="ARBA" id="ARBA00023136"/>
    </source>
</evidence>
<evidence type="ECO:0000256" key="15">
    <source>
        <dbReference type="PROSITE-ProRule" id="PRU10144"/>
    </source>
</evidence>
<proteinExistence type="inferred from homology"/>
<evidence type="ECO:0000256" key="14">
    <source>
        <dbReference type="PROSITE-ProRule" id="PRU01360"/>
    </source>
</evidence>
<dbReference type="RefSeq" id="WP_109061048.1">
    <property type="nucleotide sequence ID" value="NZ_QETA01000002.1"/>
</dbReference>
<dbReference type="Gene3D" id="2.170.130.10">
    <property type="entry name" value="TonB-dependent receptor, plug domain"/>
    <property type="match status" value="1"/>
</dbReference>
<evidence type="ECO:0000256" key="8">
    <source>
        <dbReference type="ARBA" id="ARBA00023004"/>
    </source>
</evidence>
<feature type="domain" description="TonB-dependent receptor plug" evidence="20">
    <location>
        <begin position="89"/>
        <end position="190"/>
    </location>
</feature>
<evidence type="ECO:0000256" key="6">
    <source>
        <dbReference type="ARBA" id="ARBA00022692"/>
    </source>
</evidence>
<dbReference type="GO" id="GO:0015891">
    <property type="term" value="P:siderophore transport"/>
    <property type="evidence" value="ECO:0007669"/>
    <property type="project" value="InterPro"/>
</dbReference>
<feature type="domain" description="TonB-dependent receptor-like beta-barrel" evidence="19">
    <location>
        <begin position="304"/>
        <end position="743"/>
    </location>
</feature>
<evidence type="ECO:0000256" key="12">
    <source>
        <dbReference type="ARBA" id="ARBA00023170"/>
    </source>
</evidence>
<keyword evidence="10 16" id="KW-0798">TonB box</keyword>
<dbReference type="AlphaFoldDB" id="A0A2V1K4H9"/>
<keyword evidence="13 14" id="KW-0998">Cell outer membrane</keyword>
<dbReference type="Pfam" id="PF07715">
    <property type="entry name" value="Plug"/>
    <property type="match status" value="1"/>
</dbReference>
<dbReference type="InterPro" id="IPR012910">
    <property type="entry name" value="Plug_dom"/>
</dbReference>
<evidence type="ECO:0000313" key="22">
    <source>
        <dbReference type="Proteomes" id="UP000245212"/>
    </source>
</evidence>
<evidence type="ECO:0000256" key="7">
    <source>
        <dbReference type="ARBA" id="ARBA00022729"/>
    </source>
</evidence>
<comment type="subcellular location">
    <subcellularLocation>
        <location evidence="1 14">Cell outer membrane</location>
        <topology evidence="1 14">Multi-pass membrane protein</topology>
    </subcellularLocation>
</comment>
<accession>A0A2V1K4H9</accession>